<evidence type="ECO:0000256" key="1">
    <source>
        <dbReference type="ARBA" id="ARBA00001957"/>
    </source>
</evidence>
<organism evidence="6 7">
    <name type="scientific">Sphaerisporangium aureirubrum</name>
    <dbReference type="NCBI Taxonomy" id="1544736"/>
    <lineage>
        <taxon>Bacteria</taxon>
        <taxon>Bacillati</taxon>
        <taxon>Actinomycetota</taxon>
        <taxon>Actinomycetes</taxon>
        <taxon>Streptosporangiales</taxon>
        <taxon>Streptosporangiaceae</taxon>
        <taxon>Sphaerisporangium</taxon>
    </lineage>
</organism>
<evidence type="ECO:0000256" key="3">
    <source>
        <dbReference type="ARBA" id="ARBA00022553"/>
    </source>
</evidence>
<dbReference type="NCBIfam" id="NF003417">
    <property type="entry name" value="PRK04813.1"/>
    <property type="match status" value="2"/>
</dbReference>
<dbReference type="InterPro" id="IPR001242">
    <property type="entry name" value="Condensation_dom"/>
</dbReference>
<dbReference type="InterPro" id="IPR020845">
    <property type="entry name" value="AMP-binding_CS"/>
</dbReference>
<feature type="compositionally biased region" description="Basic and acidic residues" evidence="4">
    <location>
        <begin position="500"/>
        <end position="510"/>
    </location>
</feature>
<dbReference type="EMBL" id="JBHSRF010000001">
    <property type="protein sequence ID" value="MFC6079650.1"/>
    <property type="molecule type" value="Genomic_DNA"/>
</dbReference>
<feature type="region of interest" description="Disordered" evidence="4">
    <location>
        <begin position="500"/>
        <end position="521"/>
    </location>
</feature>
<protein>
    <submittedName>
        <fullName evidence="6">Amino acid adenylation domain-containing protein</fullName>
    </submittedName>
</protein>
<keyword evidence="7" id="KW-1185">Reference proteome</keyword>
<dbReference type="PROSITE" id="PS00012">
    <property type="entry name" value="PHOSPHOPANTETHEINE"/>
    <property type="match status" value="2"/>
</dbReference>
<keyword evidence="2" id="KW-0596">Phosphopantetheine</keyword>
<dbReference type="SUPFAM" id="SSF52777">
    <property type="entry name" value="CoA-dependent acyltransferases"/>
    <property type="match status" value="4"/>
</dbReference>
<feature type="region of interest" description="Disordered" evidence="4">
    <location>
        <begin position="1"/>
        <end position="24"/>
    </location>
</feature>
<comment type="caution">
    <text evidence="6">The sequence shown here is derived from an EMBL/GenBank/DDBJ whole genome shotgun (WGS) entry which is preliminary data.</text>
</comment>
<name>A0ABW1N822_9ACTN</name>
<dbReference type="CDD" id="cd12116">
    <property type="entry name" value="A_NRPS_Ta1_like"/>
    <property type="match status" value="2"/>
</dbReference>
<dbReference type="Gene3D" id="3.30.559.30">
    <property type="entry name" value="Nonribosomal peptide synthetase, condensation domain"/>
    <property type="match status" value="2"/>
</dbReference>
<proteinExistence type="predicted"/>
<feature type="domain" description="Carrier" evidence="5">
    <location>
        <begin position="518"/>
        <end position="593"/>
    </location>
</feature>
<feature type="compositionally biased region" description="Basic and acidic residues" evidence="4">
    <location>
        <begin position="2016"/>
        <end position="2028"/>
    </location>
</feature>
<reference evidence="7" key="1">
    <citation type="journal article" date="2019" name="Int. J. Syst. Evol. Microbiol.">
        <title>The Global Catalogue of Microorganisms (GCM) 10K type strain sequencing project: providing services to taxonomists for standard genome sequencing and annotation.</title>
        <authorList>
            <consortium name="The Broad Institute Genomics Platform"/>
            <consortium name="The Broad Institute Genome Sequencing Center for Infectious Disease"/>
            <person name="Wu L."/>
            <person name="Ma J."/>
        </authorList>
    </citation>
    <scope>NUCLEOTIDE SEQUENCE [LARGE SCALE GENOMIC DNA]</scope>
    <source>
        <strain evidence="7">JCM 30346</strain>
    </source>
</reference>
<dbReference type="Gene3D" id="3.40.50.980">
    <property type="match status" value="4"/>
</dbReference>
<dbReference type="InterPro" id="IPR045851">
    <property type="entry name" value="AMP-bd_C_sf"/>
</dbReference>
<accession>A0ABW1N822</accession>
<evidence type="ECO:0000259" key="5">
    <source>
        <dbReference type="PROSITE" id="PS50075"/>
    </source>
</evidence>
<dbReference type="Pfam" id="PF13193">
    <property type="entry name" value="AMP-binding_C"/>
    <property type="match status" value="2"/>
</dbReference>
<dbReference type="Pfam" id="PF00501">
    <property type="entry name" value="AMP-binding"/>
    <property type="match status" value="2"/>
</dbReference>
<dbReference type="InterPro" id="IPR023213">
    <property type="entry name" value="CAT-like_dom_sf"/>
</dbReference>
<gene>
    <name evidence="6" type="ORF">ACFP1K_00640</name>
</gene>
<keyword evidence="3" id="KW-0597">Phosphoprotein</keyword>
<dbReference type="Gene3D" id="1.10.1200.10">
    <property type="entry name" value="ACP-like"/>
    <property type="match status" value="2"/>
</dbReference>
<dbReference type="Pfam" id="PF00668">
    <property type="entry name" value="Condensation"/>
    <property type="match status" value="2"/>
</dbReference>
<dbReference type="InterPro" id="IPR009081">
    <property type="entry name" value="PP-bd_ACP"/>
</dbReference>
<feature type="region of interest" description="Disordered" evidence="4">
    <location>
        <begin position="2006"/>
        <end position="2028"/>
    </location>
</feature>
<dbReference type="PROSITE" id="PS00455">
    <property type="entry name" value="AMP_BINDING"/>
    <property type="match status" value="2"/>
</dbReference>
<dbReference type="CDD" id="cd19531">
    <property type="entry name" value="LCL_NRPS-like"/>
    <property type="match status" value="2"/>
</dbReference>
<dbReference type="InterPro" id="IPR025110">
    <property type="entry name" value="AMP-bd_C"/>
</dbReference>
<dbReference type="Gene3D" id="3.30.559.10">
    <property type="entry name" value="Chloramphenicol acetyltransferase-like domain"/>
    <property type="match status" value="2"/>
</dbReference>
<dbReference type="SUPFAM" id="SSF56801">
    <property type="entry name" value="Acetyl-CoA synthetase-like"/>
    <property type="match status" value="3"/>
</dbReference>
<dbReference type="PANTHER" id="PTHR45527:SF1">
    <property type="entry name" value="FATTY ACID SYNTHASE"/>
    <property type="match status" value="1"/>
</dbReference>
<dbReference type="Gene3D" id="3.30.300.30">
    <property type="match status" value="2"/>
</dbReference>
<dbReference type="InterPro" id="IPR010071">
    <property type="entry name" value="AA_adenyl_dom"/>
</dbReference>
<dbReference type="SUPFAM" id="SSF47336">
    <property type="entry name" value="ACP-like"/>
    <property type="match status" value="2"/>
</dbReference>
<dbReference type="Gene3D" id="2.30.38.10">
    <property type="entry name" value="Luciferase, Domain 3"/>
    <property type="match status" value="2"/>
</dbReference>
<dbReference type="PANTHER" id="PTHR45527">
    <property type="entry name" value="NONRIBOSOMAL PEPTIDE SYNTHETASE"/>
    <property type="match status" value="1"/>
</dbReference>
<dbReference type="SMART" id="SM00823">
    <property type="entry name" value="PKS_PP"/>
    <property type="match status" value="2"/>
</dbReference>
<dbReference type="PROSITE" id="PS50075">
    <property type="entry name" value="CARRIER"/>
    <property type="match status" value="2"/>
</dbReference>
<evidence type="ECO:0000313" key="6">
    <source>
        <dbReference type="EMBL" id="MFC6079650.1"/>
    </source>
</evidence>
<dbReference type="NCBIfam" id="TIGR01733">
    <property type="entry name" value="AA-adenyl-dom"/>
    <property type="match status" value="2"/>
</dbReference>
<dbReference type="RefSeq" id="WP_380745908.1">
    <property type="nucleotide sequence ID" value="NZ_JBHSRF010000001.1"/>
</dbReference>
<feature type="compositionally biased region" description="Basic and acidic residues" evidence="4">
    <location>
        <begin position="1"/>
        <end position="10"/>
    </location>
</feature>
<feature type="region of interest" description="Disordered" evidence="4">
    <location>
        <begin position="1523"/>
        <end position="1550"/>
    </location>
</feature>
<evidence type="ECO:0000256" key="4">
    <source>
        <dbReference type="SAM" id="MobiDB-lite"/>
    </source>
</evidence>
<dbReference type="InterPro" id="IPR036736">
    <property type="entry name" value="ACP-like_sf"/>
</dbReference>
<comment type="cofactor">
    <cofactor evidence="1">
        <name>pantetheine 4'-phosphate</name>
        <dbReference type="ChEBI" id="CHEBI:47942"/>
    </cofactor>
</comment>
<evidence type="ECO:0000256" key="2">
    <source>
        <dbReference type="ARBA" id="ARBA00022450"/>
    </source>
</evidence>
<dbReference type="InterPro" id="IPR000873">
    <property type="entry name" value="AMP-dep_synth/lig_dom"/>
</dbReference>
<feature type="domain" description="Carrier" evidence="5">
    <location>
        <begin position="2061"/>
        <end position="2136"/>
    </location>
</feature>
<dbReference type="Proteomes" id="UP001596137">
    <property type="component" value="Unassembled WGS sequence"/>
</dbReference>
<dbReference type="InterPro" id="IPR006162">
    <property type="entry name" value="Ppantetheine_attach_site"/>
</dbReference>
<sequence>MRETPQREISNDSVQQLDPNDTARELPDLPGMVGLFEEWAAGTPERPAVVAGGVRWSYGELNAAANRLAWRLAEAGVRRGDVVALYARRSAETLAAMLAVSKAGAAYLPLDPEYPAARVELVLADSGARVALVSGGVRERLPAFGGTVLELDADHSAYPAEAPPVVVDPADPAYVLYTSGSTGRPKGVVVPHGALLNFLVAMRELLDTGRDDVWLALTSLSFDISGLELYLPLVTGGRTVVADSGTARDGRLLAELIAAEGVTHVQATPSGWRVLLAADFTGPGVTALVGGEALPLPLARDLRARTRRLVNVYGPTETTIWSTAWEVPNDPDRVSIGRPIANTQVYVVDDHLDPVPEGTPGELLIGGHGLAHGYLHRPDLTAARFVPDSYGPAGGRLYRTGDIARHHADGTLEYLGRTDNQIKLRGHRIELGEIESVLEDHPGIRQAVAAVHRETLVAYLVGTADPGDLRGALAERLPAYMIPTVFVPLEALPLTPNGKIDRKALPRPELPEAGSGAAPRTAAERQVAEVFAEVLKLDAVGADDDFFLLGGHSLLAAKAAARLTARLGVEVPVQALFARPTVAAFAAAVQDLETSSVPLGPRPAGTPPPLSAAQERMWFLHRLDPKDISNVYLAYRLRGPLDQDRVAAALTRVVARHEALRTRFPETDGVLLPVVEPPAPFPLERFDLSALPEGERETEARRLVTERVNAPLDLADAPPLRATLIRLAEREHVLCVVLHHIIGDGWSQNVLLADLVAFYEGRELPEPVLHQGDVVHWRRERDAAGEGDAAVEFWRERLAGVPALNLPTDHPRSPGGDRKGAFHRATLPPRTVSALENLGRTTGTTLFMVMLAAYQSLLAQQTGQYDIPVGTAVAGRDRVELEPVIGYLAGTVVVRGDLSGDPAFTDLLGQTREAVLEAFTHQDIPMERLFGGARDAGPAAVFETMFILHTQVGARNDTLGETTVGVFHADHTPARFDLMVDAWMSDSGLELTFGYDGALFDPGTIEGFAARFVRLLDGVTAEPGARLSRLLRVDGAERKRVLHTLNDTALALPASPGMVGLFEEWAARAPERPAVVAGGVRWSYGELNAAANRLAWRLRAAGAGPGQVVALYAGRSAETLAGMLAVLKAGAAYLPLDPEYPAARVELVLADSGARLALVSGGVRERLPAFGGTVLELDADHSAYPAGNPPGVVDPADSAYVLYTSGSTGRPKGVVVPHGALLNFLVAMRESLGSGQDDVWLALTSLSFDISGLELYLPLVTGGRTVVADSDTARDGRLLADLVASEGVTHVQATPSGWRVLLAAGYADSSVTALVGGEALPLPLAKELRARTGRSVNVYGPTETTIWSTAWEIPADPDRVSIGGPIANTQVYIVDDHLDPVPQGAPGELLIGGHGLAHGYLHRPDLTAARFVPDPYGPPGGRLYRTGDIARHRADGTLEYLGRTDDQIKLRGHRIELGEIESALESHPAVEQAVAAVHRETLVAYLVGTADPGDLRAALAERLPAYMIPSVFVPLEALPLTPNGKIDRKSLPAPGSRPEVPLRPRAEGTPVPLSPVQEGLWFLHSYQDGDPAAHLATALRLSGPLDEDALVRALAALTARHEALRTRFPGDEGRPRLVIEPVYEPPVTRHDLTGLPGAAAEATRLCEACAAQPFDVSAVPPVRAALIRLAADDHVLCLVVHPLIADEWSLGVLTADLAALYGKGEPRPPAVQDGDVALWRRRREDLSGAALERSCGRLAGAPVLDLPLDRPRPEELTRTGGLHELRLPAERAGRLEELGREAGGSLFTALLAAYQVALARHTGQTGFVVGRPVGGREEPGLEGVVGHLTRYLVIRGDLSGDPAFTELLRRTRAAEREAEEHQDISVERLVSALQVERDAGQAPLFQTELAVRDVPAPLESFGALRRAPFAPRPAEVVHDLALTARPEPAGLVLSFSYDASLLDAATVQRFAERFAVLLERVAAGPDRPISELPLHTPADEVQLSAWAGLPERVLDPWGGPVPPGATGELCAPGEDGEPRRTGDRVRRHPDGRLETLGRIDDQAVIGSATAAGPGAGRAYVPPRTDAEALVADVWSDLLGVTRVGAFDDFFHLGGHSLLAVRAAARLGAMIEAEVPIRAFFTHRTLEEFARVVEETLLADLEGLSDEEAMRLLDSTEVP</sequence>
<dbReference type="InterPro" id="IPR020806">
    <property type="entry name" value="PKS_PP-bd"/>
</dbReference>
<dbReference type="Pfam" id="PF00550">
    <property type="entry name" value="PP-binding"/>
    <property type="match status" value="2"/>
</dbReference>
<evidence type="ECO:0000313" key="7">
    <source>
        <dbReference type="Proteomes" id="UP001596137"/>
    </source>
</evidence>